<keyword evidence="3" id="KW-1185">Reference proteome</keyword>
<evidence type="ECO:0000256" key="1">
    <source>
        <dbReference type="SAM" id="MobiDB-lite"/>
    </source>
</evidence>
<comment type="caution">
    <text evidence="2">The sequence shown here is derived from an EMBL/GenBank/DDBJ whole genome shotgun (WGS) entry which is preliminary data.</text>
</comment>
<name>A0ABS8E1B8_9ACTN</name>
<accession>A0ABS8E1B8</accession>
<protein>
    <submittedName>
        <fullName evidence="2">Uncharacterized protein</fullName>
    </submittedName>
</protein>
<dbReference type="Proteomes" id="UP001520654">
    <property type="component" value="Unassembled WGS sequence"/>
</dbReference>
<feature type="compositionally biased region" description="Pro residues" evidence="1">
    <location>
        <begin position="27"/>
        <end position="36"/>
    </location>
</feature>
<reference evidence="2 3" key="1">
    <citation type="submission" date="2021-08" db="EMBL/GenBank/DDBJ databases">
        <title>Genomic Architecture of Streptomyces flavotricini NGL1 and Streptomyces erythrochromogenes HMS4 With Differential Plant Beneficial attributes and laccase production capabilities.</title>
        <authorList>
            <person name="Salwan R."/>
            <person name="Kaur R."/>
            <person name="Sharma V."/>
        </authorList>
    </citation>
    <scope>NUCLEOTIDE SEQUENCE [LARGE SCALE GENOMIC DNA]</scope>
    <source>
        <strain evidence="2 3">NGL1</strain>
    </source>
</reference>
<proteinExistence type="predicted"/>
<evidence type="ECO:0000313" key="2">
    <source>
        <dbReference type="EMBL" id="MCC0094946.1"/>
    </source>
</evidence>
<dbReference type="RefSeq" id="WP_372481393.1">
    <property type="nucleotide sequence ID" value="NZ_JAINUL010000001.1"/>
</dbReference>
<feature type="region of interest" description="Disordered" evidence="1">
    <location>
        <begin position="77"/>
        <end position="97"/>
    </location>
</feature>
<evidence type="ECO:0000313" key="3">
    <source>
        <dbReference type="Proteomes" id="UP001520654"/>
    </source>
</evidence>
<gene>
    <name evidence="2" type="ORF">K7B10_09165</name>
</gene>
<organism evidence="2 3">
    <name type="scientific">Streptomyces flavotricini</name>
    <dbReference type="NCBI Taxonomy" id="66888"/>
    <lineage>
        <taxon>Bacteria</taxon>
        <taxon>Bacillati</taxon>
        <taxon>Actinomycetota</taxon>
        <taxon>Actinomycetes</taxon>
        <taxon>Kitasatosporales</taxon>
        <taxon>Streptomycetaceae</taxon>
        <taxon>Streptomyces</taxon>
    </lineage>
</organism>
<sequence length="159" mass="16225">MSEDGSQVADLQVGMRLNHVPVEPSGPTAPAPPTGPTAPGNPKGPMGPFVPGGSGDFASTPAQKKAAANTIETELEPNTKKAAVHADTDTGTAQKGFDGWETAAGLKKVADTWDQQVKNLMGRLAAEKTSLRGASGLFASNDTGIGNQFLATNSKLNGL</sequence>
<feature type="region of interest" description="Disordered" evidence="1">
    <location>
        <begin position="1"/>
        <end position="65"/>
    </location>
</feature>
<dbReference type="EMBL" id="JAINUL010000001">
    <property type="protein sequence ID" value="MCC0094946.1"/>
    <property type="molecule type" value="Genomic_DNA"/>
</dbReference>